<dbReference type="Gene3D" id="1.10.150.240">
    <property type="entry name" value="Putative phosphatase, domain 2"/>
    <property type="match status" value="1"/>
</dbReference>
<dbReference type="Proteomes" id="UP000305539">
    <property type="component" value="Unassembled WGS sequence"/>
</dbReference>
<evidence type="ECO:0000313" key="1">
    <source>
        <dbReference type="EMBL" id="TKC87981.1"/>
    </source>
</evidence>
<dbReference type="OrthoDB" id="9792518at2"/>
<dbReference type="InterPro" id="IPR050155">
    <property type="entry name" value="HAD-like_hydrolase_sf"/>
</dbReference>
<dbReference type="Pfam" id="PF13419">
    <property type="entry name" value="HAD_2"/>
    <property type="match status" value="1"/>
</dbReference>
<name>A0A4U1I3Z4_9BURK</name>
<dbReference type="SFLD" id="SFLDG01129">
    <property type="entry name" value="C1.5:_HAD__Beta-PGM__Phosphata"/>
    <property type="match status" value="1"/>
</dbReference>
<accession>A0A4U1I3Z4</accession>
<dbReference type="PANTHER" id="PTHR43434">
    <property type="entry name" value="PHOSPHOGLYCOLATE PHOSPHATASE"/>
    <property type="match status" value="1"/>
</dbReference>
<dbReference type="SFLD" id="SFLDS00003">
    <property type="entry name" value="Haloacid_Dehalogenase"/>
    <property type="match status" value="1"/>
</dbReference>
<gene>
    <name evidence="1" type="ORF">FAZ69_17140</name>
</gene>
<organism evidence="1 2">
    <name type="scientific">Trinickia terrae</name>
    <dbReference type="NCBI Taxonomy" id="2571161"/>
    <lineage>
        <taxon>Bacteria</taxon>
        <taxon>Pseudomonadati</taxon>
        <taxon>Pseudomonadota</taxon>
        <taxon>Betaproteobacteria</taxon>
        <taxon>Burkholderiales</taxon>
        <taxon>Burkholderiaceae</taxon>
        <taxon>Trinickia</taxon>
    </lineage>
</organism>
<keyword evidence="1" id="KW-0378">Hydrolase</keyword>
<dbReference type="InterPro" id="IPR036412">
    <property type="entry name" value="HAD-like_sf"/>
</dbReference>
<dbReference type="InterPro" id="IPR023214">
    <property type="entry name" value="HAD_sf"/>
</dbReference>
<dbReference type="RefSeq" id="WP_136896245.1">
    <property type="nucleotide sequence ID" value="NZ_SWJE01000008.1"/>
</dbReference>
<comment type="caution">
    <text evidence="1">The sequence shown here is derived from an EMBL/GenBank/DDBJ whole genome shotgun (WGS) entry which is preliminary data.</text>
</comment>
<dbReference type="GO" id="GO:0006281">
    <property type="term" value="P:DNA repair"/>
    <property type="evidence" value="ECO:0007669"/>
    <property type="project" value="TreeGrafter"/>
</dbReference>
<reference evidence="1 2" key="1">
    <citation type="submission" date="2019-04" db="EMBL/GenBank/DDBJ databases">
        <title>Trinickia sp. 7GSK02, isolated from subtropical forest soil.</title>
        <authorList>
            <person name="Gao Z.-H."/>
            <person name="Qiu L.-H."/>
        </authorList>
    </citation>
    <scope>NUCLEOTIDE SEQUENCE [LARGE SCALE GENOMIC DNA]</scope>
    <source>
        <strain evidence="1 2">7GSK02</strain>
    </source>
</reference>
<sequence length="212" mass="23564">MAVKLAIFDFDGTLADTYPVFIDSINALAARHGFRRVEKGEEQKLRQLSAVDILRELQLPLWRVPAVISDFRAVMRERIDEVKPFPDIVDTLRTMAEARIALAVATSNTIDNVRTVVGASLLEHFIALECGSTLFGKEYRLRRILQATHIPPSDTLYIGDEIRDAQAAQQAGMSFGAVAWGYTHIDALLRHDPAEVFHAPADLLRLGSARNA</sequence>
<dbReference type="Gene3D" id="3.40.50.1000">
    <property type="entry name" value="HAD superfamily/HAD-like"/>
    <property type="match status" value="1"/>
</dbReference>
<evidence type="ECO:0000313" key="2">
    <source>
        <dbReference type="Proteomes" id="UP000305539"/>
    </source>
</evidence>
<dbReference type="SUPFAM" id="SSF56784">
    <property type="entry name" value="HAD-like"/>
    <property type="match status" value="1"/>
</dbReference>
<dbReference type="GO" id="GO:0005829">
    <property type="term" value="C:cytosol"/>
    <property type="evidence" value="ECO:0007669"/>
    <property type="project" value="TreeGrafter"/>
</dbReference>
<dbReference type="InterPro" id="IPR041492">
    <property type="entry name" value="HAD_2"/>
</dbReference>
<dbReference type="EMBL" id="SWJE01000008">
    <property type="protein sequence ID" value="TKC87981.1"/>
    <property type="molecule type" value="Genomic_DNA"/>
</dbReference>
<keyword evidence="2" id="KW-1185">Reference proteome</keyword>
<dbReference type="AlphaFoldDB" id="A0A4U1I3Z4"/>
<dbReference type="InterPro" id="IPR023198">
    <property type="entry name" value="PGP-like_dom2"/>
</dbReference>
<dbReference type="GO" id="GO:0008967">
    <property type="term" value="F:phosphoglycolate phosphatase activity"/>
    <property type="evidence" value="ECO:0007669"/>
    <property type="project" value="TreeGrafter"/>
</dbReference>
<dbReference type="PANTHER" id="PTHR43434:SF13">
    <property type="entry name" value="PHOSPHOGLYCOLATE PHOSPHATASE"/>
    <property type="match status" value="1"/>
</dbReference>
<proteinExistence type="predicted"/>
<protein>
    <submittedName>
        <fullName evidence="1">HAD family hydrolase</fullName>
    </submittedName>
</protein>